<feature type="transmembrane region" description="Helical" evidence="2">
    <location>
        <begin position="6"/>
        <end position="36"/>
    </location>
</feature>
<evidence type="ECO:0000313" key="3">
    <source>
        <dbReference type="EMBL" id="TVU14926.1"/>
    </source>
</evidence>
<evidence type="ECO:0000313" key="4">
    <source>
        <dbReference type="Proteomes" id="UP000324897"/>
    </source>
</evidence>
<evidence type="ECO:0000256" key="1">
    <source>
        <dbReference type="SAM" id="MobiDB-lite"/>
    </source>
</evidence>
<keyword evidence="2" id="KW-0472">Membrane</keyword>
<reference evidence="3 4" key="1">
    <citation type="journal article" date="2019" name="Sci. Rep.">
        <title>A high-quality genome of Eragrostis curvula grass provides insights into Poaceae evolution and supports new strategies to enhance forage quality.</title>
        <authorList>
            <person name="Carballo J."/>
            <person name="Santos B.A.C.M."/>
            <person name="Zappacosta D."/>
            <person name="Garbus I."/>
            <person name="Selva J.P."/>
            <person name="Gallo C.A."/>
            <person name="Diaz A."/>
            <person name="Albertini E."/>
            <person name="Caccamo M."/>
            <person name="Echenique V."/>
        </authorList>
    </citation>
    <scope>NUCLEOTIDE SEQUENCE [LARGE SCALE GENOMIC DNA]</scope>
    <source>
        <strain evidence="4">cv. Victoria</strain>
        <tissue evidence="3">Leaf</tissue>
    </source>
</reference>
<dbReference type="Gramene" id="TVU14926">
    <property type="protein sequence ID" value="TVU14926"/>
    <property type="gene ID" value="EJB05_38423"/>
</dbReference>
<dbReference type="EMBL" id="RWGY01000031">
    <property type="protein sequence ID" value="TVU14926.1"/>
    <property type="molecule type" value="Genomic_DNA"/>
</dbReference>
<evidence type="ECO:0000256" key="2">
    <source>
        <dbReference type="SAM" id="Phobius"/>
    </source>
</evidence>
<dbReference type="AlphaFoldDB" id="A0A5J9TU70"/>
<keyword evidence="2" id="KW-1133">Transmembrane helix</keyword>
<protein>
    <submittedName>
        <fullName evidence="3">Uncharacterized protein</fullName>
    </submittedName>
</protein>
<comment type="caution">
    <text evidence="3">The sequence shown here is derived from an EMBL/GenBank/DDBJ whole genome shotgun (WGS) entry which is preliminary data.</text>
</comment>
<feature type="compositionally biased region" description="Low complexity" evidence="1">
    <location>
        <begin position="86"/>
        <end position="106"/>
    </location>
</feature>
<keyword evidence="2" id="KW-0812">Transmembrane</keyword>
<feature type="region of interest" description="Disordered" evidence="1">
    <location>
        <begin position="82"/>
        <end position="106"/>
    </location>
</feature>
<accession>A0A5J9TU70</accession>
<dbReference type="Proteomes" id="UP000324897">
    <property type="component" value="Unassembled WGS sequence"/>
</dbReference>
<organism evidence="3 4">
    <name type="scientific">Eragrostis curvula</name>
    <name type="common">weeping love grass</name>
    <dbReference type="NCBI Taxonomy" id="38414"/>
    <lineage>
        <taxon>Eukaryota</taxon>
        <taxon>Viridiplantae</taxon>
        <taxon>Streptophyta</taxon>
        <taxon>Embryophyta</taxon>
        <taxon>Tracheophyta</taxon>
        <taxon>Spermatophyta</taxon>
        <taxon>Magnoliopsida</taxon>
        <taxon>Liliopsida</taxon>
        <taxon>Poales</taxon>
        <taxon>Poaceae</taxon>
        <taxon>PACMAD clade</taxon>
        <taxon>Chloridoideae</taxon>
        <taxon>Eragrostideae</taxon>
        <taxon>Eragrostidinae</taxon>
        <taxon>Eragrostis</taxon>
    </lineage>
</organism>
<name>A0A5J9TU70_9POAL</name>
<feature type="non-terminal residue" evidence="3">
    <location>
        <position position="1"/>
    </location>
</feature>
<proteinExistence type="predicted"/>
<keyword evidence="4" id="KW-1185">Reference proteome</keyword>
<sequence length="106" mass="11641">MEELNLPSPIVLIPCICSFVVDLSSLFTVVCACWFGRKPGLVVRARLLLVVWWRRALAGELREGCSTRKRRAAIVSWCTRSRDRGAGAPSSMPAAARPSGGRSRAR</sequence>
<gene>
    <name evidence="3" type="ORF">EJB05_38423</name>
</gene>